<evidence type="ECO:0000256" key="1">
    <source>
        <dbReference type="SAM" id="Phobius"/>
    </source>
</evidence>
<reference evidence="2 3" key="1">
    <citation type="submission" date="2019-07" db="EMBL/GenBank/DDBJ databases">
        <title>Whole genome shotgun sequence of Actinotalea fermentans NBRC 105374.</title>
        <authorList>
            <person name="Hosoyama A."/>
            <person name="Uohara A."/>
            <person name="Ohji S."/>
            <person name="Ichikawa N."/>
        </authorList>
    </citation>
    <scope>NUCLEOTIDE SEQUENCE [LARGE SCALE GENOMIC DNA]</scope>
    <source>
        <strain evidence="2 3">NBRC 105374</strain>
    </source>
</reference>
<evidence type="ECO:0008006" key="4">
    <source>
        <dbReference type="Google" id="ProtNLM"/>
    </source>
</evidence>
<keyword evidence="1" id="KW-0812">Transmembrane</keyword>
<dbReference type="EMBL" id="BJYK01000009">
    <property type="protein sequence ID" value="GEN80990.1"/>
    <property type="molecule type" value="Genomic_DNA"/>
</dbReference>
<keyword evidence="3" id="KW-1185">Reference proteome</keyword>
<evidence type="ECO:0000313" key="3">
    <source>
        <dbReference type="Proteomes" id="UP000321484"/>
    </source>
</evidence>
<dbReference type="OrthoDB" id="4211860at2"/>
<feature type="transmembrane region" description="Helical" evidence="1">
    <location>
        <begin position="26"/>
        <end position="47"/>
    </location>
</feature>
<keyword evidence="1" id="KW-0472">Membrane</keyword>
<dbReference type="AlphaFoldDB" id="A0A511Z0L1"/>
<feature type="transmembrane region" description="Helical" evidence="1">
    <location>
        <begin position="99"/>
        <end position="120"/>
    </location>
</feature>
<dbReference type="RefSeq" id="WP_146819832.1">
    <property type="nucleotide sequence ID" value="NZ_BJYK01000009.1"/>
</dbReference>
<feature type="transmembrane region" description="Helical" evidence="1">
    <location>
        <begin position="166"/>
        <end position="188"/>
    </location>
</feature>
<keyword evidence="1" id="KW-1133">Transmembrane helix</keyword>
<name>A0A511Z0L1_9CELL</name>
<feature type="transmembrane region" description="Helical" evidence="1">
    <location>
        <begin position="132"/>
        <end position="159"/>
    </location>
</feature>
<comment type="caution">
    <text evidence="2">The sequence shown here is derived from an EMBL/GenBank/DDBJ whole genome shotgun (WGS) entry which is preliminary data.</text>
</comment>
<protein>
    <recommendedName>
        <fullName evidence="4">DUF624 domain-containing protein</fullName>
    </recommendedName>
</protein>
<proteinExistence type="predicted"/>
<accession>A0A511Z0L1</accession>
<dbReference type="Pfam" id="PF04854">
    <property type="entry name" value="DUF624"/>
    <property type="match status" value="1"/>
</dbReference>
<sequence>MTEPAAPTSADDETTGARPPLVPALVVWWVVVEALVALTTVPTLVWLPFLEPSWVNVPLMVVLGIPVGPALAAALFAWRRFTEDRDLSPARHFWRGYRLNWADVLRLWVPALVVLVLLGVNLANLRGNGAPIAFGVVGVVAAVLVAVWTLHALLVASLFSFRTGDVVRIAVFFVVAKPFASVGALAIVGLGVAAAWFVGPWLPMALASLLTFLLWRNGMPIAEEVKRRFVVGGEARAEGGTAEGGQAAAVDED</sequence>
<organism evidence="2 3">
    <name type="scientific">Actinotalea fermentans</name>
    <dbReference type="NCBI Taxonomy" id="43671"/>
    <lineage>
        <taxon>Bacteria</taxon>
        <taxon>Bacillati</taxon>
        <taxon>Actinomycetota</taxon>
        <taxon>Actinomycetes</taxon>
        <taxon>Micrococcales</taxon>
        <taxon>Cellulomonadaceae</taxon>
        <taxon>Actinotalea</taxon>
    </lineage>
</organism>
<evidence type="ECO:0000313" key="2">
    <source>
        <dbReference type="EMBL" id="GEN80990.1"/>
    </source>
</evidence>
<dbReference type="Proteomes" id="UP000321484">
    <property type="component" value="Unassembled WGS sequence"/>
</dbReference>
<gene>
    <name evidence="2" type="ORF">AFE02nite_27240</name>
</gene>
<feature type="transmembrane region" description="Helical" evidence="1">
    <location>
        <begin position="194"/>
        <end position="215"/>
    </location>
</feature>
<dbReference type="InterPro" id="IPR006938">
    <property type="entry name" value="DUF624"/>
</dbReference>
<feature type="transmembrane region" description="Helical" evidence="1">
    <location>
        <begin position="59"/>
        <end position="78"/>
    </location>
</feature>